<feature type="compositionally biased region" description="Basic residues" evidence="1">
    <location>
        <begin position="1326"/>
        <end position="1336"/>
    </location>
</feature>
<feature type="region of interest" description="Disordered" evidence="1">
    <location>
        <begin position="528"/>
        <end position="551"/>
    </location>
</feature>
<feature type="compositionally biased region" description="Polar residues" evidence="1">
    <location>
        <begin position="528"/>
        <end position="539"/>
    </location>
</feature>
<accession>A0ABP0NCY8</accession>
<sequence>MGHKQDMRTGLVQLPQQAMSLGQSLSASCLGPTLLGLWRSEYGVSYGYGSAVALSAYHLWRSSSGLAAVHLFCLILYGVRLNVFLLWRELFIPRFREMRNRIEERTKQQGGRLSRLPFIVTCALLYLGLVAPGVLVVKAEQSNGATDESDSFLARMGFQISVFVATLLVCETTLILVNAFRDAAMLVLELMHAIPVTAEQVLAKAFEPTIKQVQGCTNFIHKLDALVYVLALEANTGNRQKSTEMKLADAVEVDTGALCEDAYSGLAYPDDQEVEQFESRLDMFSITDAGSHLLELTQNDKDKRWLLVSDEAVAVAADNPAVGMVEVSTHHNPKVTAFFDLTQTAFVSLIYGLIDGENGLSTVEPAEQMNSPGAKPGWLQHYRELDKVKKFGQRAKRRQVTSMSHENGCPDPGRGKKRDEYDFSKLTKFRSSGKRDENNLRKRPLCQVDFVHYFMHEAPSYLRLTERAAHQKWKESFNDMSIRRDQVRATNSEGEDIGQVEKAASIWKGSIESEGALVPMADLCRSSSTPLTATASGPASHTDDNKKQPKFKAMNPLALAAKLRAKSMKEFLEVERALKKALDQAHHVHESASKLSIDPENDSTLELMGSRVKLCEAAMDPAGGEMGVQASQTLYSLALDDPYLRDCRNTLLADSSHCMTYGALSYARRIALDLQPSQAHVEKMHDQHKSAMNLLKRFADCLSKEASSWLANVQALQKAQKEEQAATKREQDKEAKRLRKLEEKEQAKQAKELEKQRKKDHDALEKEKNQEDPEKPEEPDEDPKKARKRRTGYKDELNDSDPMVLQEMSKFDGAAIAITDDVKGFVQEICEDPHVASIGRLKRSGGMFKKVLSEQGGHSSKEITAIQKILVSQGTEFQETAFRAFQDPNCMQPRTQSTQEGPADALALDRLLATGIEEANAKGKFTPELILCALDRADIEKRKIYDTVYASSKSKETAQKEASRISGDSERQVKREPEIEANEDEAEDPNLSWLDDLDDMDTGMCVDDADSDLKTHPNRIPVQSESDPQPPKDSDDAGAEAGTTKTSTRDAVPQPVPEAPKDSEGAGAEAGTTKTSTRDAVPQPGAEAPKDSEGAGAGTEASTKTSAGDEVEQQAKGSEHADADAEVKEPETPATLIVHLDGDSEVPSTQPDPEEMLEAPSAEAAPVAMPSRPRPRATLDGFFKTLPDQSAKNTTKTVALGTEENDKKDSDEKDKKRKDKKDKTKEHKEHKDKEKKDKKEKKHKEKKEKKNAQSDDQEARTKHEHSHKEKKLKLSEIEVMGVLQAKKGSTKEGNETGKGSKRKASEVKSSQAKVKASPKVMAKIKAAAKKQNKRKTKELLSSQPEDVNEEVEEEQKEEE</sequence>
<feature type="compositionally biased region" description="Basic and acidic residues" evidence="1">
    <location>
        <begin position="953"/>
        <end position="978"/>
    </location>
</feature>
<feature type="region of interest" description="Disordered" evidence="1">
    <location>
        <begin position="393"/>
        <end position="422"/>
    </location>
</feature>
<name>A0ABP0NCY8_9DINO</name>
<feature type="transmembrane region" description="Helical" evidence="2">
    <location>
        <begin position="157"/>
        <end position="180"/>
    </location>
</feature>
<feature type="region of interest" description="Disordered" evidence="1">
    <location>
        <begin position="743"/>
        <end position="800"/>
    </location>
</feature>
<organism evidence="3 4">
    <name type="scientific">Durusdinium trenchii</name>
    <dbReference type="NCBI Taxonomy" id="1381693"/>
    <lineage>
        <taxon>Eukaryota</taxon>
        <taxon>Sar</taxon>
        <taxon>Alveolata</taxon>
        <taxon>Dinophyceae</taxon>
        <taxon>Suessiales</taxon>
        <taxon>Symbiodiniaceae</taxon>
        <taxon>Durusdinium</taxon>
    </lineage>
</organism>
<evidence type="ECO:0000313" key="3">
    <source>
        <dbReference type="EMBL" id="CAK9061424.1"/>
    </source>
</evidence>
<dbReference type="Proteomes" id="UP001642464">
    <property type="component" value="Unassembled WGS sequence"/>
</dbReference>
<protein>
    <submittedName>
        <fullName evidence="3">Uncharacterized protein</fullName>
    </submittedName>
</protein>
<feature type="compositionally biased region" description="Basic and acidic residues" evidence="1">
    <location>
        <begin position="1221"/>
        <end position="1237"/>
    </location>
</feature>
<evidence type="ECO:0000256" key="1">
    <source>
        <dbReference type="SAM" id="MobiDB-lite"/>
    </source>
</evidence>
<feature type="transmembrane region" description="Helical" evidence="2">
    <location>
        <begin position="116"/>
        <end position="137"/>
    </location>
</feature>
<feature type="compositionally biased region" description="Polar residues" evidence="1">
    <location>
        <begin position="1187"/>
        <end position="1197"/>
    </location>
</feature>
<feature type="compositionally biased region" description="Basic and acidic residues" evidence="1">
    <location>
        <begin position="1117"/>
        <end position="1131"/>
    </location>
</feature>
<feature type="compositionally biased region" description="Acidic residues" evidence="1">
    <location>
        <begin position="979"/>
        <end position="988"/>
    </location>
</feature>
<feature type="compositionally biased region" description="Basic and acidic residues" evidence="1">
    <location>
        <begin position="413"/>
        <end position="422"/>
    </location>
</feature>
<feature type="compositionally biased region" description="Basic and acidic residues" evidence="1">
    <location>
        <begin position="1204"/>
        <end position="1214"/>
    </location>
</feature>
<evidence type="ECO:0000313" key="4">
    <source>
        <dbReference type="Proteomes" id="UP001642464"/>
    </source>
</evidence>
<keyword evidence="4" id="KW-1185">Reference proteome</keyword>
<feature type="compositionally biased region" description="Basic and acidic residues" evidence="1">
    <location>
        <begin position="743"/>
        <end position="773"/>
    </location>
</feature>
<reference evidence="3 4" key="1">
    <citation type="submission" date="2024-02" db="EMBL/GenBank/DDBJ databases">
        <authorList>
            <person name="Chen Y."/>
            <person name="Shah S."/>
            <person name="Dougan E. K."/>
            <person name="Thang M."/>
            <person name="Chan C."/>
        </authorList>
    </citation>
    <scope>NUCLEOTIDE SEQUENCE [LARGE SCALE GENOMIC DNA]</scope>
</reference>
<keyword evidence="2" id="KW-0472">Membrane</keyword>
<proteinExistence type="predicted"/>
<keyword evidence="2" id="KW-1133">Transmembrane helix</keyword>
<gene>
    <name evidence="3" type="ORF">SCF082_LOCUS32170</name>
</gene>
<feature type="region of interest" description="Disordered" evidence="1">
    <location>
        <begin position="951"/>
        <end position="1359"/>
    </location>
</feature>
<dbReference type="PROSITE" id="PS51257">
    <property type="entry name" value="PROKAR_LIPOPROTEIN"/>
    <property type="match status" value="1"/>
</dbReference>
<comment type="caution">
    <text evidence="3">The sequence shown here is derived from an EMBL/GenBank/DDBJ whole genome shotgun (WGS) entry which is preliminary data.</text>
</comment>
<feature type="compositionally biased region" description="Basic residues" evidence="1">
    <location>
        <begin position="1262"/>
        <end position="1271"/>
    </location>
</feature>
<feature type="transmembrane region" description="Helical" evidence="2">
    <location>
        <begin position="66"/>
        <end position="87"/>
    </location>
</feature>
<feature type="compositionally biased region" description="Basic residues" evidence="1">
    <location>
        <begin position="1238"/>
        <end position="1247"/>
    </location>
</feature>
<feature type="compositionally biased region" description="Acidic residues" evidence="1">
    <location>
        <begin position="1346"/>
        <end position="1359"/>
    </location>
</feature>
<keyword evidence="2" id="KW-0812">Transmembrane</keyword>
<dbReference type="EMBL" id="CAXAMM010027724">
    <property type="protein sequence ID" value="CAK9061424.1"/>
    <property type="molecule type" value="Genomic_DNA"/>
</dbReference>
<evidence type="ECO:0000256" key="2">
    <source>
        <dbReference type="SAM" id="Phobius"/>
    </source>
</evidence>
<feature type="compositionally biased region" description="Basic and acidic residues" evidence="1">
    <location>
        <begin position="1248"/>
        <end position="1261"/>
    </location>
</feature>